<dbReference type="Proteomes" id="UP000009169">
    <property type="component" value="Unassembled WGS sequence"/>
</dbReference>
<dbReference type="SUPFAM" id="SSF51695">
    <property type="entry name" value="PLC-like phosphodiesterases"/>
    <property type="match status" value="1"/>
</dbReference>
<dbReference type="GO" id="GO:0051209">
    <property type="term" value="P:release of sequestered calcium ion into cytosol"/>
    <property type="evidence" value="ECO:0007669"/>
    <property type="project" value="TreeGrafter"/>
</dbReference>
<sequence length="513" mass="56796">MASAPPSPALVGRSRATPIKLASPFHRIPRVQEFVSSSYPATRSVANYSTLTGDMSSLTLVHRSHLSNSSSPVIGPVQTADIGFSGLPLMNSPLSTSLDNPGPLDLPEGILSIPLHQSLTYPADAALVNVAPNTNNNTVNSNNNTIVNSNNNTNTTSNIKGPGLMRRISRGAANKLTRRRRFNSAESKRFNHVYSFAERAFEGICRDSESKALLEAHNRRFLTRVYPSGFRVRSSNFDPNIFWRRSVQMVALNWQTYDVGMQMNQAMFASGTDRTGYVLKPESLRLPPPSWKGPGLKPKVDRKLVRFSIDVISAQQLPRPKQIGLDETISPYVEIEVFSADDKTKGLAFGEGGMDTSDRNGLSGIGHPHRRRTGIEQGNAYNPIFNDQFKFSLETKYPDLVFVRWVVWHSPDGRSVGNNCTQLATFTAKLSSLAQGFRYLPLYDGNGDQYLFSTLFCRVTKSELAPVIPPFDTEETKNERRGILKQLGQSVLKRAISTERDSPKANITSNEQS</sequence>
<dbReference type="InterPro" id="IPR001711">
    <property type="entry name" value="PLipase_C_Pinositol-sp_Y"/>
</dbReference>
<protein>
    <recommendedName>
        <fullName evidence="1 5">Phosphoinositide phospholipase C</fullName>
        <ecNumber evidence="1 5">3.1.4.11</ecNumber>
    </recommendedName>
</protein>
<feature type="region of interest" description="Disordered" evidence="6">
    <location>
        <begin position="139"/>
        <end position="162"/>
    </location>
</feature>
<dbReference type="SMART" id="SM00239">
    <property type="entry name" value="C2"/>
    <property type="match status" value="1"/>
</dbReference>
<keyword evidence="3 5" id="KW-0442">Lipid degradation</keyword>
<dbReference type="eggNOG" id="KOG0169">
    <property type="taxonomic scope" value="Eukaryota"/>
</dbReference>
<dbReference type="Gene3D" id="2.60.40.150">
    <property type="entry name" value="C2 domain"/>
    <property type="match status" value="1"/>
</dbReference>
<keyword evidence="10" id="KW-1185">Reference proteome</keyword>
<dbReference type="PANTHER" id="PTHR10336:SF36">
    <property type="entry name" value="1-PHOSPHATIDYLINOSITOL 4,5-BISPHOSPHATE PHOSPHODIESTERASE BETA-4"/>
    <property type="match status" value="1"/>
</dbReference>
<evidence type="ECO:0000256" key="5">
    <source>
        <dbReference type="RuleBase" id="RU361133"/>
    </source>
</evidence>
<dbReference type="FunFam" id="2.60.40.150:FF:000201">
    <property type="entry name" value="Phosphoinositide phospholipase C"/>
    <property type="match status" value="1"/>
</dbReference>
<comment type="catalytic activity">
    <reaction evidence="5">
        <text>a 1,2-diacyl-sn-glycero-3-phospho-(1D-myo-inositol-4,5-bisphosphate) + H2O = 1D-myo-inositol 1,4,5-trisphosphate + a 1,2-diacyl-sn-glycerol + H(+)</text>
        <dbReference type="Rhea" id="RHEA:33179"/>
        <dbReference type="ChEBI" id="CHEBI:15377"/>
        <dbReference type="ChEBI" id="CHEBI:15378"/>
        <dbReference type="ChEBI" id="CHEBI:17815"/>
        <dbReference type="ChEBI" id="CHEBI:58456"/>
        <dbReference type="ChEBI" id="CHEBI:203600"/>
        <dbReference type="EC" id="3.1.4.11"/>
    </reaction>
</comment>
<dbReference type="VEuPathDB" id="FungiDB:TEQG_02365"/>
<dbReference type="PANTHER" id="PTHR10336">
    <property type="entry name" value="PHOSPHOINOSITIDE-SPECIFIC PHOSPHOLIPASE C FAMILY PROTEIN"/>
    <property type="match status" value="1"/>
</dbReference>
<dbReference type="GO" id="GO:0048015">
    <property type="term" value="P:phosphatidylinositol-mediated signaling"/>
    <property type="evidence" value="ECO:0007669"/>
    <property type="project" value="TreeGrafter"/>
</dbReference>
<evidence type="ECO:0000256" key="4">
    <source>
        <dbReference type="ARBA" id="ARBA00023098"/>
    </source>
</evidence>
<evidence type="ECO:0000256" key="2">
    <source>
        <dbReference type="ARBA" id="ARBA00022801"/>
    </source>
</evidence>
<name>F2PN64_TRIEC</name>
<dbReference type="GO" id="GO:0004435">
    <property type="term" value="F:phosphatidylinositol-4,5-bisphosphate phospholipase C activity"/>
    <property type="evidence" value="ECO:0007669"/>
    <property type="project" value="UniProtKB-EC"/>
</dbReference>
<dbReference type="CDD" id="cd00275">
    <property type="entry name" value="C2_PLC_like"/>
    <property type="match status" value="1"/>
</dbReference>
<keyword evidence="2 5" id="KW-0378">Hydrolase</keyword>
<dbReference type="OrthoDB" id="269822at2759"/>
<dbReference type="Pfam" id="PF00387">
    <property type="entry name" value="PI-PLC-Y"/>
    <property type="match status" value="1"/>
</dbReference>
<reference evidence="10" key="1">
    <citation type="journal article" date="2012" name="MBio">
        <title>Comparative genome analysis of Trichophyton rubrum and related dermatophytes reveals candidate genes involved in infection.</title>
        <authorList>
            <person name="Martinez D.A."/>
            <person name="Oliver B.G."/>
            <person name="Graeser Y."/>
            <person name="Goldberg J.M."/>
            <person name="Li W."/>
            <person name="Martinez-Rossi N.M."/>
            <person name="Monod M."/>
            <person name="Shelest E."/>
            <person name="Barton R.C."/>
            <person name="Birch E."/>
            <person name="Brakhage A.A."/>
            <person name="Chen Z."/>
            <person name="Gurr S.J."/>
            <person name="Heiman D."/>
            <person name="Heitman J."/>
            <person name="Kosti I."/>
            <person name="Rossi A."/>
            <person name="Saif S."/>
            <person name="Samalova M."/>
            <person name="Saunders C.W."/>
            <person name="Shea T."/>
            <person name="Summerbell R.C."/>
            <person name="Xu J."/>
            <person name="Young S."/>
            <person name="Zeng Q."/>
            <person name="Birren B.W."/>
            <person name="Cuomo C.A."/>
            <person name="White T.C."/>
        </authorList>
    </citation>
    <scope>NUCLEOTIDE SEQUENCE [LARGE SCALE GENOMIC DNA]</scope>
    <source>
        <strain evidence="10">ATCC MYA-4606 / CBS 127.97</strain>
    </source>
</reference>
<proteinExistence type="predicted"/>
<dbReference type="InterPro" id="IPR001192">
    <property type="entry name" value="PI-PLC_fam"/>
</dbReference>
<evidence type="ECO:0000256" key="3">
    <source>
        <dbReference type="ARBA" id="ARBA00022963"/>
    </source>
</evidence>
<dbReference type="PROSITE" id="PS50008">
    <property type="entry name" value="PIPLC_Y_DOMAIN"/>
    <property type="match status" value="1"/>
</dbReference>
<evidence type="ECO:0000259" key="8">
    <source>
        <dbReference type="PROSITE" id="PS50008"/>
    </source>
</evidence>
<dbReference type="Pfam" id="PF00168">
    <property type="entry name" value="C2"/>
    <property type="match status" value="2"/>
</dbReference>
<organism evidence="9 10">
    <name type="scientific">Trichophyton equinum (strain ATCC MYA-4606 / CBS 127.97)</name>
    <name type="common">Horse ringworm fungus</name>
    <dbReference type="NCBI Taxonomy" id="559882"/>
    <lineage>
        <taxon>Eukaryota</taxon>
        <taxon>Fungi</taxon>
        <taxon>Dikarya</taxon>
        <taxon>Ascomycota</taxon>
        <taxon>Pezizomycotina</taxon>
        <taxon>Eurotiomycetes</taxon>
        <taxon>Eurotiomycetidae</taxon>
        <taxon>Onygenales</taxon>
        <taxon>Arthrodermataceae</taxon>
        <taxon>Trichophyton</taxon>
    </lineage>
</organism>
<evidence type="ECO:0000256" key="6">
    <source>
        <dbReference type="SAM" id="MobiDB-lite"/>
    </source>
</evidence>
<dbReference type="InterPro" id="IPR017946">
    <property type="entry name" value="PLC-like_Pdiesterase_TIM-brl"/>
</dbReference>
<dbReference type="PRINTS" id="PR00390">
    <property type="entry name" value="PHPHLIPASEC"/>
</dbReference>
<feature type="compositionally biased region" description="Low complexity" evidence="6">
    <location>
        <begin position="139"/>
        <end position="159"/>
    </location>
</feature>
<feature type="domain" description="C2" evidence="7">
    <location>
        <begin position="288"/>
        <end position="444"/>
    </location>
</feature>
<dbReference type="HOGENOM" id="CLU_531207_0_0_1"/>
<dbReference type="InterPro" id="IPR035892">
    <property type="entry name" value="C2_domain_sf"/>
</dbReference>
<evidence type="ECO:0000313" key="10">
    <source>
        <dbReference type="Proteomes" id="UP000009169"/>
    </source>
</evidence>
<dbReference type="Gene3D" id="3.20.20.190">
    <property type="entry name" value="Phosphatidylinositol (PI) phosphodiesterase"/>
    <property type="match status" value="1"/>
</dbReference>
<dbReference type="EMBL" id="DS995726">
    <property type="protein sequence ID" value="EGE03332.1"/>
    <property type="molecule type" value="Genomic_DNA"/>
</dbReference>
<dbReference type="PROSITE" id="PS50004">
    <property type="entry name" value="C2"/>
    <property type="match status" value="1"/>
</dbReference>
<dbReference type="InterPro" id="IPR000008">
    <property type="entry name" value="C2_dom"/>
</dbReference>
<feature type="domain" description="PI-PLC Y-box" evidence="8">
    <location>
        <begin position="180"/>
        <end position="285"/>
    </location>
</feature>
<accession>F2PN64</accession>
<evidence type="ECO:0000313" key="9">
    <source>
        <dbReference type="EMBL" id="EGE03332.1"/>
    </source>
</evidence>
<dbReference type="SUPFAM" id="SSF49562">
    <property type="entry name" value="C2 domain (Calcium/lipid-binding domain, CaLB)"/>
    <property type="match status" value="1"/>
</dbReference>
<evidence type="ECO:0000256" key="1">
    <source>
        <dbReference type="ARBA" id="ARBA00012368"/>
    </source>
</evidence>
<gene>
    <name evidence="9" type="ORF">TEQG_02365</name>
</gene>
<dbReference type="EC" id="3.1.4.11" evidence="1 5"/>
<evidence type="ECO:0000259" key="7">
    <source>
        <dbReference type="PROSITE" id="PS50004"/>
    </source>
</evidence>
<keyword evidence="4 5" id="KW-0443">Lipid metabolism</keyword>
<dbReference type="SMART" id="SM00149">
    <property type="entry name" value="PLCYc"/>
    <property type="match status" value="1"/>
</dbReference>
<dbReference type="AlphaFoldDB" id="F2PN64"/>
<dbReference type="GO" id="GO:0016042">
    <property type="term" value="P:lipid catabolic process"/>
    <property type="evidence" value="ECO:0007669"/>
    <property type="project" value="UniProtKB-KW"/>
</dbReference>